<dbReference type="InterPro" id="IPR013805">
    <property type="entry name" value="GrpE_CC"/>
</dbReference>
<dbReference type="InterPro" id="IPR000740">
    <property type="entry name" value="GrpE"/>
</dbReference>
<evidence type="ECO:0000256" key="1">
    <source>
        <dbReference type="ARBA" id="ARBA00009054"/>
    </source>
</evidence>
<dbReference type="SUPFAM" id="SSF58014">
    <property type="entry name" value="Coiled-coil domain of nucleotide exchange factor GrpE"/>
    <property type="match status" value="1"/>
</dbReference>
<evidence type="ECO:0000256" key="4">
    <source>
        <dbReference type="SAM" id="MobiDB-lite"/>
    </source>
</evidence>
<reference evidence="5" key="1">
    <citation type="submission" date="2024-02" db="EMBL/GenBank/DDBJ databases">
        <title>Draft genome sequence of new strains in genus Ureaplasma.</title>
        <authorList>
            <person name="Nakajima Y."/>
            <person name="Segawa T."/>
        </authorList>
    </citation>
    <scope>NUCLEOTIDE SEQUENCE [LARGE SCALE GENOMIC DNA]</scope>
    <source>
        <strain evidence="5">OM1</strain>
    </source>
</reference>
<dbReference type="InterPro" id="IPR009012">
    <property type="entry name" value="GrpE_head"/>
</dbReference>
<feature type="compositionally biased region" description="Basic residues" evidence="4">
    <location>
        <begin position="1"/>
        <end position="10"/>
    </location>
</feature>
<keyword evidence="6" id="KW-1185">Reference proteome</keyword>
<feature type="coiled-coil region" evidence="3">
    <location>
        <begin position="32"/>
        <end position="121"/>
    </location>
</feature>
<gene>
    <name evidence="5" type="primary">grpE</name>
    <name evidence="5" type="ORF">UREOM_2770</name>
</gene>
<dbReference type="RefSeq" id="WP_353289732.1">
    <property type="nucleotide sequence ID" value="NZ_BAABQM010000002.1"/>
</dbReference>
<dbReference type="Gene3D" id="2.30.22.10">
    <property type="entry name" value="Head domain of nucleotide exchange factor GrpE"/>
    <property type="match status" value="1"/>
</dbReference>
<evidence type="ECO:0000256" key="2">
    <source>
        <dbReference type="ARBA" id="ARBA00023186"/>
    </source>
</evidence>
<proteinExistence type="inferred from homology"/>
<keyword evidence="3" id="KW-0175">Coiled coil</keyword>
<dbReference type="SUPFAM" id="SSF51064">
    <property type="entry name" value="Head domain of nucleotide exchange factor GrpE"/>
    <property type="match status" value="1"/>
</dbReference>
<keyword evidence="2" id="KW-0143">Chaperone</keyword>
<feature type="region of interest" description="Disordered" evidence="4">
    <location>
        <begin position="1"/>
        <end position="31"/>
    </location>
</feature>
<comment type="caution">
    <text evidence="5">The sequence shown here is derived from an EMBL/GenBank/DDBJ whole genome shotgun (WGS) entry which is preliminary data.</text>
</comment>
<comment type="similarity">
    <text evidence="1">Belongs to the GrpE family.</text>
</comment>
<evidence type="ECO:0000256" key="3">
    <source>
        <dbReference type="SAM" id="Coils"/>
    </source>
</evidence>
<dbReference type="Proteomes" id="UP001449582">
    <property type="component" value="Unassembled WGS sequence"/>
</dbReference>
<name>A0ABP9U9N5_9BACT</name>
<accession>A0ABP9U9N5</accession>
<sequence length="225" mass="25227">MDKHHKHNHNKQHEDNVTHAETTPVEETVSQANTTDAQIAALNETNSQLTKELDDAKNLVNKLTLETSQLKREIEKINEDYITKVTLKAKEAKELVDKKYAELEEKSKAEVERKVDRLIESKFDALLNAIEQLTKVVNAPVASSEVQNYVYGFKMILGMLQNGLAELGIHQIVVNVGEPFDENIMQAFELVEDGAVASQAVAYVISNAYEYKGAIIKHAVVKVQK</sequence>
<evidence type="ECO:0000313" key="5">
    <source>
        <dbReference type="EMBL" id="GAA5414566.1"/>
    </source>
</evidence>
<dbReference type="EMBL" id="BAABQM010000002">
    <property type="protein sequence ID" value="GAA5414566.1"/>
    <property type="molecule type" value="Genomic_DNA"/>
</dbReference>
<dbReference type="Pfam" id="PF01025">
    <property type="entry name" value="GrpE"/>
    <property type="match status" value="1"/>
</dbReference>
<protein>
    <submittedName>
        <fullName evidence="5">Nucleotide exchange factor GrpE</fullName>
    </submittedName>
</protein>
<organism evidence="5 6">
    <name type="scientific">Ureaplasma ceti</name>
    <dbReference type="NCBI Taxonomy" id="3119530"/>
    <lineage>
        <taxon>Bacteria</taxon>
        <taxon>Bacillati</taxon>
        <taxon>Mycoplasmatota</taxon>
        <taxon>Mycoplasmoidales</taxon>
        <taxon>Mycoplasmoidaceae</taxon>
        <taxon>Ureaplasma</taxon>
    </lineage>
</organism>
<evidence type="ECO:0000313" key="6">
    <source>
        <dbReference type="Proteomes" id="UP001449582"/>
    </source>
</evidence>